<dbReference type="PANTHER" id="PTHR39210">
    <property type="entry name" value="HEPARIN-SULFATE LYASE"/>
    <property type="match status" value="1"/>
</dbReference>
<dbReference type="Pfam" id="PF07940">
    <property type="entry name" value="Hepar_II_III_C"/>
    <property type="match status" value="1"/>
</dbReference>
<dbReference type="InterPro" id="IPR031680">
    <property type="entry name" value="Hepar_II_III_N"/>
</dbReference>
<dbReference type="AlphaFoldDB" id="A0A9D1YZI0"/>
<dbReference type="Pfam" id="PF16889">
    <property type="entry name" value="Hepar_II_III_N"/>
    <property type="match status" value="1"/>
</dbReference>
<dbReference type="PANTHER" id="PTHR39210:SF1">
    <property type="entry name" value="HEPARIN-SULFATE LYASE"/>
    <property type="match status" value="1"/>
</dbReference>
<gene>
    <name evidence="8" type="ORF">H9828_01780</name>
</gene>
<keyword evidence="3" id="KW-0574">Periplasm</keyword>
<dbReference type="Gene3D" id="2.70.98.70">
    <property type="match status" value="1"/>
</dbReference>
<dbReference type="Proteomes" id="UP000886844">
    <property type="component" value="Unassembled WGS sequence"/>
</dbReference>
<evidence type="ECO:0000256" key="2">
    <source>
        <dbReference type="ARBA" id="ARBA00022729"/>
    </source>
</evidence>
<dbReference type="GO" id="GO:0016829">
    <property type="term" value="F:lyase activity"/>
    <property type="evidence" value="ECO:0007669"/>
    <property type="project" value="UniProtKB-KW"/>
</dbReference>
<dbReference type="EMBL" id="DXDA01000016">
    <property type="protein sequence ID" value="HIY68128.1"/>
    <property type="molecule type" value="Genomic_DNA"/>
</dbReference>
<keyword evidence="2 5" id="KW-0732">Signal</keyword>
<keyword evidence="4" id="KW-0456">Lyase</keyword>
<dbReference type="InterPro" id="IPR008929">
    <property type="entry name" value="Chondroitin_lyas"/>
</dbReference>
<evidence type="ECO:0000313" key="9">
    <source>
        <dbReference type="Proteomes" id="UP000886844"/>
    </source>
</evidence>
<dbReference type="GO" id="GO:0042597">
    <property type="term" value="C:periplasmic space"/>
    <property type="evidence" value="ECO:0007669"/>
    <property type="project" value="UniProtKB-SubCell"/>
</dbReference>
<evidence type="ECO:0000256" key="3">
    <source>
        <dbReference type="ARBA" id="ARBA00022764"/>
    </source>
</evidence>
<reference evidence="8" key="1">
    <citation type="journal article" date="2021" name="PeerJ">
        <title>Extensive microbial diversity within the chicken gut microbiome revealed by metagenomics and culture.</title>
        <authorList>
            <person name="Gilroy R."/>
            <person name="Ravi A."/>
            <person name="Getino M."/>
            <person name="Pursley I."/>
            <person name="Horton D.L."/>
            <person name="Alikhan N.F."/>
            <person name="Baker D."/>
            <person name="Gharbi K."/>
            <person name="Hall N."/>
            <person name="Watson M."/>
            <person name="Adriaenssens E.M."/>
            <person name="Foster-Nyarko E."/>
            <person name="Jarju S."/>
            <person name="Secka A."/>
            <person name="Antonio M."/>
            <person name="Oren A."/>
            <person name="Chaudhuri R.R."/>
            <person name="La Ragione R."/>
            <person name="Hildebrand F."/>
            <person name="Pallen M.J."/>
        </authorList>
    </citation>
    <scope>NUCLEOTIDE SEQUENCE</scope>
    <source>
        <strain evidence="8">5134</strain>
    </source>
</reference>
<evidence type="ECO:0000259" key="7">
    <source>
        <dbReference type="Pfam" id="PF16889"/>
    </source>
</evidence>
<dbReference type="Gene3D" id="1.50.10.100">
    <property type="entry name" value="Chondroitin AC/alginate lyase"/>
    <property type="match status" value="1"/>
</dbReference>
<name>A0A9D1YZI0_9BACT</name>
<evidence type="ECO:0000313" key="8">
    <source>
        <dbReference type="EMBL" id="HIY68128.1"/>
    </source>
</evidence>
<evidence type="ECO:0000256" key="5">
    <source>
        <dbReference type="SAM" id="SignalP"/>
    </source>
</evidence>
<feature type="chain" id="PRO_5039589658" evidence="5">
    <location>
        <begin position="21"/>
        <end position="668"/>
    </location>
</feature>
<organism evidence="8 9">
    <name type="scientific">Candidatus Alistipes intestinigallinarum</name>
    <dbReference type="NCBI Taxonomy" id="2838440"/>
    <lineage>
        <taxon>Bacteria</taxon>
        <taxon>Pseudomonadati</taxon>
        <taxon>Bacteroidota</taxon>
        <taxon>Bacteroidia</taxon>
        <taxon>Bacteroidales</taxon>
        <taxon>Rikenellaceae</taxon>
        <taxon>Alistipes</taxon>
    </lineage>
</organism>
<evidence type="ECO:0000256" key="1">
    <source>
        <dbReference type="ARBA" id="ARBA00004418"/>
    </source>
</evidence>
<sequence length="668" mass="76795">MKRILMIGCALLAFASAAAAAEPEKPVLGDEKSLYDLLDLERPELKNVKKAVEKGNIPAADKELLKYFRTRKPVQLFGLDLENIKVSKLEQRQADEALEHKFYAHKGYQPSYFYGDDINWRYWPVKDNELRWQLHRHYWFIPLAKCYYLTRDNRYIDAWIDQYTDWVKKNPLDGVERLKAAGASEAEIAAERENIRFAWRPMEAGRRLQDLLTEFALTIQSPRFTPEFLNLFLRTYRQHADHILHNYSKQGNHLLFEAQRMLFAGIYFPEFREAAEWRRSGIEILNREIGVQVYPDGMQFELDFGYHIAAIDIFLKALGMARQNGFEAEFPASYIETVGKMTTVTWNLLFPDYSNPMFGDTKSHDKASLKKQFANWSRVFPDDRQLQWFATEGRKGVLPDYTSQQFPASGFYVLRTGWDTDATVTVVKAGPPAFWHNQPDNGTFDYWRRGRNFFPDSGSYVYGGDSAVLAQRNWFRQTRVHNTLTLDNRNLDSTHSKLLLWKAAPEETLLVTENPSYEGLTHRRAFFATQDGLLVIADFATGSAAGTVGVHFNLCPGEVEFAKDGTLRTLFDDGNNIRIKSTGSVPVKIQQEEGWVSNAYRKKEERPAYAVEMPKKAGESLWMITVITPDDDIRKGSIAIVPDKGNSDSRFGVAVRVGGKTYRFEYEL</sequence>
<proteinExistence type="predicted"/>
<evidence type="ECO:0000256" key="4">
    <source>
        <dbReference type="ARBA" id="ARBA00023239"/>
    </source>
</evidence>
<feature type="signal peptide" evidence="5">
    <location>
        <begin position="1"/>
        <end position="20"/>
    </location>
</feature>
<evidence type="ECO:0000259" key="6">
    <source>
        <dbReference type="Pfam" id="PF07940"/>
    </source>
</evidence>
<reference evidence="8" key="2">
    <citation type="submission" date="2021-04" db="EMBL/GenBank/DDBJ databases">
        <authorList>
            <person name="Gilroy R."/>
        </authorList>
    </citation>
    <scope>NUCLEOTIDE SEQUENCE</scope>
    <source>
        <strain evidence="8">5134</strain>
    </source>
</reference>
<feature type="domain" description="Heparin-sulfate lyase N-terminal" evidence="7">
    <location>
        <begin position="35"/>
        <end position="388"/>
    </location>
</feature>
<accession>A0A9D1YZI0</accession>
<dbReference type="SUPFAM" id="SSF48230">
    <property type="entry name" value="Chondroitin AC/alginate lyase"/>
    <property type="match status" value="1"/>
</dbReference>
<comment type="subcellular location">
    <subcellularLocation>
        <location evidence="1">Periplasm</location>
    </subcellularLocation>
</comment>
<feature type="domain" description="Heparinase II/III-like C-terminal" evidence="6">
    <location>
        <begin position="402"/>
        <end position="606"/>
    </location>
</feature>
<dbReference type="InterPro" id="IPR012480">
    <property type="entry name" value="Hepar_II_III_C"/>
</dbReference>
<comment type="caution">
    <text evidence="8">The sequence shown here is derived from an EMBL/GenBank/DDBJ whole genome shotgun (WGS) entry which is preliminary data.</text>
</comment>
<protein>
    <submittedName>
        <fullName evidence="8">Heparinase II/III family protein</fullName>
    </submittedName>
</protein>